<feature type="region of interest" description="Disordered" evidence="8">
    <location>
        <begin position="181"/>
        <end position="201"/>
    </location>
</feature>
<comment type="similarity">
    <text evidence="2 7">Belongs to the peptidase C19 family.</text>
</comment>
<dbReference type="GO" id="GO:0004843">
    <property type="term" value="F:cysteine-type deubiquitinase activity"/>
    <property type="evidence" value="ECO:0000318"/>
    <property type="project" value="GO_Central"/>
</dbReference>
<dbReference type="EMBL" id="AMQM01003428">
    <property type="status" value="NOT_ANNOTATED_CDS"/>
    <property type="molecule type" value="Genomic_DNA"/>
</dbReference>
<dbReference type="GO" id="GO:0006508">
    <property type="term" value="P:proteolysis"/>
    <property type="evidence" value="ECO:0007669"/>
    <property type="project" value="UniProtKB-KW"/>
</dbReference>
<evidence type="ECO:0000256" key="1">
    <source>
        <dbReference type="ARBA" id="ARBA00000707"/>
    </source>
</evidence>
<dbReference type="eggNOG" id="KOG1867">
    <property type="taxonomic scope" value="Eukaryota"/>
</dbReference>
<dbReference type="Pfam" id="PF00443">
    <property type="entry name" value="UCH"/>
    <property type="match status" value="1"/>
</dbReference>
<evidence type="ECO:0000256" key="4">
    <source>
        <dbReference type="ARBA" id="ARBA00022786"/>
    </source>
</evidence>
<dbReference type="PROSITE" id="PS50235">
    <property type="entry name" value="USP_3"/>
    <property type="match status" value="1"/>
</dbReference>
<dbReference type="KEGG" id="hro:HELRODRAFT_190923"/>
<dbReference type="STRING" id="6412.T1FSF2"/>
<dbReference type="InterPro" id="IPR038765">
    <property type="entry name" value="Papain-like_cys_pep_sf"/>
</dbReference>
<evidence type="ECO:0000256" key="7">
    <source>
        <dbReference type="RuleBase" id="RU366025"/>
    </source>
</evidence>
<keyword evidence="13" id="KW-1185">Reference proteome</keyword>
<keyword evidence="9" id="KW-1133">Transmembrane helix</keyword>
<dbReference type="InParanoid" id="T1FSF2"/>
<keyword evidence="5 7" id="KW-0378">Hydrolase</keyword>
<reference evidence="11 13" key="2">
    <citation type="journal article" date="2013" name="Nature">
        <title>Insights into bilaterian evolution from three spiralian genomes.</title>
        <authorList>
            <person name="Simakov O."/>
            <person name="Marletaz F."/>
            <person name="Cho S.J."/>
            <person name="Edsinger-Gonzales E."/>
            <person name="Havlak P."/>
            <person name="Hellsten U."/>
            <person name="Kuo D.H."/>
            <person name="Larsson T."/>
            <person name="Lv J."/>
            <person name="Arendt D."/>
            <person name="Savage R."/>
            <person name="Osoegawa K."/>
            <person name="de Jong P."/>
            <person name="Grimwood J."/>
            <person name="Chapman J.A."/>
            <person name="Shapiro H."/>
            <person name="Aerts A."/>
            <person name="Otillar R.P."/>
            <person name="Terry A.Y."/>
            <person name="Boore J.L."/>
            <person name="Grigoriev I.V."/>
            <person name="Lindberg D.R."/>
            <person name="Seaver E.C."/>
            <person name="Weisblat D.A."/>
            <person name="Putnam N.H."/>
            <person name="Rokhsar D.S."/>
        </authorList>
    </citation>
    <scope>NUCLEOTIDE SEQUENCE</scope>
</reference>
<dbReference type="OrthoDB" id="2248014at2759"/>
<dbReference type="Proteomes" id="UP000015101">
    <property type="component" value="Unassembled WGS sequence"/>
</dbReference>
<dbReference type="EnsemblMetazoa" id="HelroT190923">
    <property type="protein sequence ID" value="HelroP190923"/>
    <property type="gene ID" value="HelroG190923"/>
</dbReference>
<feature type="compositionally biased region" description="Low complexity" evidence="8">
    <location>
        <begin position="451"/>
        <end position="495"/>
    </location>
</feature>
<comment type="catalytic activity">
    <reaction evidence="1 7">
        <text>Thiol-dependent hydrolysis of ester, thioester, amide, peptide and isopeptide bonds formed by the C-terminal Gly of ubiquitin (a 76-residue protein attached to proteins as an intracellular targeting signal).</text>
        <dbReference type="EC" id="3.4.19.12"/>
    </reaction>
</comment>
<feature type="domain" description="USP" evidence="10">
    <location>
        <begin position="42"/>
        <end position="619"/>
    </location>
</feature>
<feature type="region of interest" description="Disordered" evidence="8">
    <location>
        <begin position="451"/>
        <end position="501"/>
    </location>
</feature>
<organism evidence="12 13">
    <name type="scientific">Helobdella robusta</name>
    <name type="common">Californian leech</name>
    <dbReference type="NCBI Taxonomy" id="6412"/>
    <lineage>
        <taxon>Eukaryota</taxon>
        <taxon>Metazoa</taxon>
        <taxon>Spiralia</taxon>
        <taxon>Lophotrochozoa</taxon>
        <taxon>Annelida</taxon>
        <taxon>Clitellata</taxon>
        <taxon>Hirudinea</taxon>
        <taxon>Rhynchobdellida</taxon>
        <taxon>Glossiphoniidae</taxon>
        <taxon>Helobdella</taxon>
    </lineage>
</organism>
<dbReference type="PANTHER" id="PTHR24006">
    <property type="entry name" value="UBIQUITIN CARBOXYL-TERMINAL HYDROLASE"/>
    <property type="match status" value="1"/>
</dbReference>
<dbReference type="CTD" id="20211749"/>
<dbReference type="InterPro" id="IPR050164">
    <property type="entry name" value="Peptidase_C19"/>
</dbReference>
<dbReference type="CDD" id="cd02257">
    <property type="entry name" value="Peptidase_C19"/>
    <property type="match status" value="1"/>
</dbReference>
<dbReference type="GO" id="GO:0005829">
    <property type="term" value="C:cytosol"/>
    <property type="evidence" value="ECO:0000318"/>
    <property type="project" value="GO_Central"/>
</dbReference>
<keyword evidence="9" id="KW-0472">Membrane</keyword>
<keyword evidence="6 7" id="KW-0788">Thiol protease</keyword>
<dbReference type="GO" id="GO:0016579">
    <property type="term" value="P:protein deubiquitination"/>
    <property type="evidence" value="ECO:0007669"/>
    <property type="project" value="InterPro"/>
</dbReference>
<evidence type="ECO:0000256" key="3">
    <source>
        <dbReference type="ARBA" id="ARBA00022670"/>
    </source>
</evidence>
<evidence type="ECO:0000313" key="12">
    <source>
        <dbReference type="EnsemblMetazoa" id="HelroP190923"/>
    </source>
</evidence>
<dbReference type="OMA" id="YESEYLC"/>
<dbReference type="PROSITE" id="PS00973">
    <property type="entry name" value="USP_2"/>
    <property type="match status" value="1"/>
</dbReference>
<keyword evidence="3 7" id="KW-0645">Protease</keyword>
<evidence type="ECO:0000256" key="8">
    <source>
        <dbReference type="SAM" id="MobiDB-lite"/>
    </source>
</evidence>
<accession>T1FSF2</accession>
<name>T1FSF2_HELRO</name>
<dbReference type="EMBL" id="KB096134">
    <property type="protein sequence ID" value="ESO08168.1"/>
    <property type="molecule type" value="Genomic_DNA"/>
</dbReference>
<dbReference type="GeneID" id="20211749"/>
<dbReference type="Gene3D" id="3.90.70.10">
    <property type="entry name" value="Cysteine proteinases"/>
    <property type="match status" value="2"/>
</dbReference>
<dbReference type="GO" id="GO:0005634">
    <property type="term" value="C:nucleus"/>
    <property type="evidence" value="ECO:0000318"/>
    <property type="project" value="GO_Central"/>
</dbReference>
<protein>
    <recommendedName>
        <fullName evidence="7">Ubiquitin carboxyl-terminal hydrolase</fullName>
        <ecNumber evidence="7">3.4.19.12</ecNumber>
    </recommendedName>
</protein>
<dbReference type="HOGENOM" id="CLU_441650_0_0_1"/>
<keyword evidence="4 7" id="KW-0833">Ubl conjugation pathway</keyword>
<evidence type="ECO:0000259" key="10">
    <source>
        <dbReference type="PROSITE" id="PS50235"/>
    </source>
</evidence>
<dbReference type="PROSITE" id="PS00972">
    <property type="entry name" value="USP_1"/>
    <property type="match status" value="1"/>
</dbReference>
<evidence type="ECO:0000256" key="2">
    <source>
        <dbReference type="ARBA" id="ARBA00009085"/>
    </source>
</evidence>
<dbReference type="SUPFAM" id="SSF54001">
    <property type="entry name" value="Cysteine proteinases"/>
    <property type="match status" value="1"/>
</dbReference>
<dbReference type="InterPro" id="IPR028889">
    <property type="entry name" value="USP"/>
</dbReference>
<dbReference type="InterPro" id="IPR001394">
    <property type="entry name" value="Peptidase_C19_UCH"/>
</dbReference>
<dbReference type="RefSeq" id="XP_009013957.1">
    <property type="nucleotide sequence ID" value="XM_009015709.1"/>
</dbReference>
<dbReference type="PANTHER" id="PTHR24006:SF888">
    <property type="entry name" value="UBIQUITIN CARBOXYL-TERMINAL HYDROLASE 30"/>
    <property type="match status" value="1"/>
</dbReference>
<feature type="transmembrane region" description="Helical" evidence="9">
    <location>
        <begin position="6"/>
        <end position="25"/>
    </location>
</feature>
<evidence type="ECO:0000313" key="13">
    <source>
        <dbReference type="Proteomes" id="UP000015101"/>
    </source>
</evidence>
<evidence type="ECO:0000256" key="5">
    <source>
        <dbReference type="ARBA" id="ARBA00022801"/>
    </source>
</evidence>
<dbReference type="InterPro" id="IPR018200">
    <property type="entry name" value="USP_CS"/>
</dbReference>
<proteinExistence type="inferred from homology"/>
<reference evidence="12" key="3">
    <citation type="submission" date="2015-06" db="UniProtKB">
        <authorList>
            <consortium name="EnsemblMetazoa"/>
        </authorList>
    </citation>
    <scope>IDENTIFICATION</scope>
</reference>
<gene>
    <name evidence="12" type="primary">20211749</name>
    <name evidence="11" type="ORF">HELRODRAFT_190923</name>
</gene>
<dbReference type="AlphaFoldDB" id="T1FSF2"/>
<evidence type="ECO:0000256" key="6">
    <source>
        <dbReference type="ARBA" id="ARBA00022807"/>
    </source>
</evidence>
<dbReference type="EC" id="3.4.19.12" evidence="7"/>
<evidence type="ECO:0000313" key="11">
    <source>
        <dbReference type="EMBL" id="ESO08168.1"/>
    </source>
</evidence>
<sequence>MVQPHNVALFCGIASIFSATLYYLLKKPESLKLGKDKKSPCPGLMNLGNTCFLNSILQALSPCKLFVDWLEFILDHSTYMNKNSLVFEVYATLKILNNESIEHTEDYNPKPVLNKLASKGWVISNGEHDASELFHVLMESLNEELIVNPSTISLFDISTLEKFRCLLPDEAVNNISTSLPKLNSSSPLPSSSSSSSPSFSSSSSLPPFFGRLASQLICKYCGSRNPMSYQTFCCLSLPLPPNKYGLTTLELLLKNYLQSENIDEAMCEKCKVKRPFIKRTTIGKLPHSLCIHLQRTTWSSVGAYKRMDQVTIPDHIDLGQYLWRGTCGFSGAGGIISEAVGLGGLSLLGPKIRDVQKVGLLGGKLKEEKMDEESVAVVGGDSGDGDGDKLMKRMDLLASSVDSQKMLKRRKMKNKICLTNPYSISVNMLKALNYYSHLSSLGLQNASVKMSPATNTTSSSSSSSLSIDTSSSSSSSTNISSSSSSSSSSTPSRSSAEFDLANRKTILSPTRTTTEIPKELTMLADAYESEYLCCRKMPKNGGNSSTIYRLSSVIVHYGDVSSGHFVAYRRSPTRFGVRFPDRHVCERVFYGGSLFISPIHADVREVVIGPHLKISGMDE</sequence>
<keyword evidence="9" id="KW-0812">Transmembrane</keyword>
<evidence type="ECO:0000256" key="9">
    <source>
        <dbReference type="SAM" id="Phobius"/>
    </source>
</evidence>
<dbReference type="GO" id="GO:0031647">
    <property type="term" value="P:regulation of protein stability"/>
    <property type="evidence" value="ECO:0000318"/>
    <property type="project" value="GO_Central"/>
</dbReference>
<reference evidence="13" key="1">
    <citation type="submission" date="2012-12" db="EMBL/GenBank/DDBJ databases">
        <authorList>
            <person name="Hellsten U."/>
            <person name="Grimwood J."/>
            <person name="Chapman J.A."/>
            <person name="Shapiro H."/>
            <person name="Aerts A."/>
            <person name="Otillar R.P."/>
            <person name="Terry A.Y."/>
            <person name="Boore J.L."/>
            <person name="Simakov O."/>
            <person name="Marletaz F."/>
            <person name="Cho S.-J."/>
            <person name="Edsinger-Gonzales E."/>
            <person name="Havlak P."/>
            <person name="Kuo D.-H."/>
            <person name="Larsson T."/>
            <person name="Lv J."/>
            <person name="Arendt D."/>
            <person name="Savage R."/>
            <person name="Osoegawa K."/>
            <person name="de Jong P."/>
            <person name="Lindberg D.R."/>
            <person name="Seaver E.C."/>
            <person name="Weisblat D.A."/>
            <person name="Putnam N.H."/>
            <person name="Grigoriev I.V."/>
            <person name="Rokhsar D.S."/>
        </authorList>
    </citation>
    <scope>NUCLEOTIDE SEQUENCE</scope>
</reference>